<organism evidence="1 2">
    <name type="scientific">Leptothoe spongobia TAU-MAC 1115</name>
    <dbReference type="NCBI Taxonomy" id="1967444"/>
    <lineage>
        <taxon>Bacteria</taxon>
        <taxon>Bacillati</taxon>
        <taxon>Cyanobacteriota</taxon>
        <taxon>Cyanophyceae</taxon>
        <taxon>Nodosilineales</taxon>
        <taxon>Cymatolegaceae</taxon>
        <taxon>Leptothoe</taxon>
        <taxon>Leptothoe spongobia</taxon>
    </lineage>
</organism>
<sequence length="146" mass="16538">MVHGLLWLPLLIFFVWITWAGWNEYQKVETYKEWANQFERAKYDIYAALGQSGRTLTWGLPTRQGVINLKTAQLGSIRSIDLLLKGDDTFTSGVKGIAKKSEAVIQLNLEDGDQPHIPFTDTDMAKQWHIFLVKTLESVDPASVEG</sequence>
<dbReference type="EMBL" id="JADOES010000003">
    <property type="protein sequence ID" value="MBT9314144.1"/>
    <property type="molecule type" value="Genomic_DNA"/>
</dbReference>
<comment type="caution">
    <text evidence="1">The sequence shown here is derived from an EMBL/GenBank/DDBJ whole genome shotgun (WGS) entry which is preliminary data.</text>
</comment>
<proteinExistence type="predicted"/>
<evidence type="ECO:0000313" key="1">
    <source>
        <dbReference type="EMBL" id="MBT9314144.1"/>
    </source>
</evidence>
<dbReference type="RefSeq" id="WP_215607221.1">
    <property type="nucleotide sequence ID" value="NZ_JADOES010000003.1"/>
</dbReference>
<gene>
    <name evidence="1" type="ORF">IXB50_01745</name>
</gene>
<keyword evidence="2" id="KW-1185">Reference proteome</keyword>
<evidence type="ECO:0000313" key="2">
    <source>
        <dbReference type="Proteomes" id="UP000717364"/>
    </source>
</evidence>
<accession>A0A947DD37</accession>
<reference evidence="1" key="1">
    <citation type="submission" date="2020-11" db="EMBL/GenBank/DDBJ databases">
        <authorList>
            <person name="Konstantinou D."/>
            <person name="Gkelis S."/>
            <person name="Popin R."/>
            <person name="Fewer D."/>
            <person name="Sivonen K."/>
        </authorList>
    </citation>
    <scope>NUCLEOTIDE SEQUENCE</scope>
    <source>
        <strain evidence="1">TAU-MAC 1115</strain>
    </source>
</reference>
<dbReference type="AlphaFoldDB" id="A0A947DD37"/>
<dbReference type="Proteomes" id="UP000717364">
    <property type="component" value="Unassembled WGS sequence"/>
</dbReference>
<reference evidence="1" key="2">
    <citation type="journal article" date="2021" name="Mar. Drugs">
        <title>Genome Reduction and Secondary Metabolism of the Marine Sponge-Associated Cyanobacterium Leptothoe.</title>
        <authorList>
            <person name="Konstantinou D."/>
            <person name="Popin R.V."/>
            <person name="Fewer D.P."/>
            <person name="Sivonen K."/>
            <person name="Gkelis S."/>
        </authorList>
    </citation>
    <scope>NUCLEOTIDE SEQUENCE</scope>
    <source>
        <strain evidence="1">TAU-MAC 1115</strain>
    </source>
</reference>
<name>A0A947DD37_9CYAN</name>
<protein>
    <submittedName>
        <fullName evidence="1">Uncharacterized protein</fullName>
    </submittedName>
</protein>